<dbReference type="Proteomes" id="UP000253740">
    <property type="component" value="Unassembled WGS sequence"/>
</dbReference>
<proteinExistence type="predicted"/>
<evidence type="ECO:0000313" key="3">
    <source>
        <dbReference type="Proteomes" id="UP000253740"/>
    </source>
</evidence>
<evidence type="ECO:0000313" key="1">
    <source>
        <dbReference type="EMBL" id="GAN44322.1"/>
    </source>
</evidence>
<reference evidence="2" key="2">
    <citation type="submission" date="2015-08" db="EMBL/GenBank/DDBJ databases">
        <title>Complete DNA Sequence of Pseudomonas syringae pv. actinidiae, the Causal Agent of Kiwifruit Canker Disease.</title>
        <authorList>
            <person name="Rikkerink E.H.A."/>
            <person name="Fineran P.C."/>
        </authorList>
    </citation>
    <scope>NUCLEOTIDE SEQUENCE</scope>
    <source>
        <strain evidence="2">SkMP5</strain>
    </source>
</reference>
<dbReference type="RefSeq" id="WP_062538072.1">
    <property type="nucleotide sequence ID" value="NZ_DF970277.1"/>
</dbReference>
<organism evidence="2">
    <name type="scientific">Mizugakiibacter sediminis</name>
    <dbReference type="NCBI Taxonomy" id="1475481"/>
    <lineage>
        <taxon>Bacteria</taxon>
        <taxon>Pseudomonadati</taxon>
        <taxon>Pseudomonadota</taxon>
        <taxon>Gammaproteobacteria</taxon>
        <taxon>Lysobacterales</taxon>
        <taxon>Rhodanobacteraceae</taxon>
        <taxon>Mizugakiibacter</taxon>
    </lineage>
</organism>
<dbReference type="HOGENOM" id="CLU_1832884_0_0_6"/>
<dbReference type="OrthoDB" id="118936at2"/>
<reference evidence="1" key="1">
    <citation type="submission" date="2015-03" db="EMBL/GenBank/DDBJ databases">
        <title>Draft genome sequence of Mizugakiibacter sediminis skMP5.</title>
        <authorList>
            <person name="Watanabe T."/>
            <person name="Kojima H."/>
            <person name="Fukui M."/>
        </authorList>
    </citation>
    <scope>NUCLEOTIDE SEQUENCE</scope>
    <source>
        <strain evidence="1">SkMP5</strain>
    </source>
</reference>
<dbReference type="AlphaFoldDB" id="A0A0K8QRG4"/>
<gene>
    <name evidence="1" type="ORF">MBSD_0846</name>
    <name evidence="2" type="ORF">MBSD_n2856</name>
</gene>
<sequence length="140" mass="14683">MSGQIVYPGRPPGTQVETRDGVAMTHFDGYGHLSQVDFVMANGTPLPGAADTVTGFHINETGTYTVYADCAGRAEIALQTPIGPAKISLMLVLGHGGRTLHTVVSHLAPPDGSLALPYIQSDAEKLGVVTTNFWHPGGSR</sequence>
<dbReference type="EMBL" id="DF952378">
    <property type="protein sequence ID" value="GAN44322.1"/>
    <property type="molecule type" value="Genomic_DNA"/>
</dbReference>
<evidence type="ECO:0000313" key="2">
    <source>
        <dbReference type="EMBL" id="GAP67529.1"/>
    </source>
</evidence>
<protein>
    <submittedName>
        <fullName evidence="2">Uncharacterized protein</fullName>
    </submittedName>
</protein>
<accession>A0A0K8QRG4</accession>
<dbReference type="EMBL" id="DF970277">
    <property type="protein sequence ID" value="GAP67529.1"/>
    <property type="molecule type" value="Genomic_DNA"/>
</dbReference>
<keyword evidence="3" id="KW-1185">Reference proteome</keyword>
<name>A0A0K8QRG4_9GAMM</name>